<dbReference type="RefSeq" id="XP_067716309.1">
    <property type="nucleotide sequence ID" value="XM_067860208.1"/>
</dbReference>
<protein>
    <submittedName>
        <fullName evidence="2">Ribosome-binding protein 1, putative</fullName>
    </submittedName>
</protein>
<reference evidence="2 3" key="1">
    <citation type="submission" date="2021-06" db="EMBL/GenBank/DDBJ databases">
        <title>Genome sequence of Babesia caballi.</title>
        <authorList>
            <person name="Yamagishi J."/>
            <person name="Kidaka T."/>
            <person name="Ochi A."/>
        </authorList>
    </citation>
    <scope>NUCLEOTIDE SEQUENCE [LARGE SCALE GENOMIC DNA]</scope>
    <source>
        <strain evidence="2">USDA-D6B2</strain>
    </source>
</reference>
<dbReference type="InterPro" id="IPR024751">
    <property type="entry name" value="VESA1"/>
</dbReference>
<organism evidence="2 3">
    <name type="scientific">Babesia caballi</name>
    <dbReference type="NCBI Taxonomy" id="5871"/>
    <lineage>
        <taxon>Eukaryota</taxon>
        <taxon>Sar</taxon>
        <taxon>Alveolata</taxon>
        <taxon>Apicomplexa</taxon>
        <taxon>Aconoidasida</taxon>
        <taxon>Piroplasmida</taxon>
        <taxon>Babesiidae</taxon>
        <taxon>Babesia</taxon>
    </lineage>
</organism>
<evidence type="ECO:0000313" key="3">
    <source>
        <dbReference type="Proteomes" id="UP001497744"/>
    </source>
</evidence>
<dbReference type="Pfam" id="PF12785">
    <property type="entry name" value="VESA1_N"/>
    <property type="match status" value="1"/>
</dbReference>
<accession>A0AAV4LWG8</accession>
<feature type="transmembrane region" description="Helical" evidence="1">
    <location>
        <begin position="813"/>
        <end position="834"/>
    </location>
</feature>
<dbReference type="Proteomes" id="UP001497744">
    <property type="component" value="Unassembled WGS sequence"/>
</dbReference>
<keyword evidence="3" id="KW-1185">Reference proteome</keyword>
<keyword evidence="1" id="KW-0472">Membrane</keyword>
<keyword evidence="1" id="KW-0812">Transmembrane</keyword>
<dbReference type="GeneID" id="94195721"/>
<evidence type="ECO:0000313" key="2">
    <source>
        <dbReference type="EMBL" id="GIX64240.1"/>
    </source>
</evidence>
<comment type="caution">
    <text evidence="2">The sequence shown here is derived from an EMBL/GenBank/DDBJ whole genome shotgun (WGS) entry which is preliminary data.</text>
</comment>
<name>A0AAV4LWG8_BABCB</name>
<sequence>MTISLTTCPSNLKEAIDWILRVTGKDGQGSDNTPALAEAVKKLLGMACSDAESLNRKSHKNGNELNKLRDGLQKAVKWVGENPKGFATDGPISRLSGALATFMGYENFRSSFLGKDNWQLTGGGILPANVARHQVCNAVLNFVIRFLEGLCEIKVDGDTNKSKVLDVIGTLRRCVGTGTVPEGFKELVQKIEEKVQTDLNWLQDNAGQKLKEVFEKLKTVMQTDSLENGSSGSVKSSNIDNFLGEVFGKVKGEQRGGTFTKFTNLCIQLSKLFKDNDISSGSLSTSDPLQLKSTLQQNFNGAKNATTINALVVEISDLRNKSKKPNAATVVEFMGSMAFADGIINTGKNGTALVGAAMSKFTEFKEAMSKALSSSSFATFTKELKDKVSSQDSYTGCPLSAMFYGASCYFRYQQIKCAKPTAKSPSTIREMLYFLAALPYTAVYDELENYTTTSLSTPLPVAVSGSATKNETMSSSDLTGILVTSCLSSSWVIGTIEGRGNFNNPLLHDLYCNGMGFTYPSGSTLLNIIAEYAYALQFQLSFLYQQCSGTYSKARGWNECRYGAKINATGLSRSLEAMAPAIPFLYQLFMAKDPNTLPGALFDRTKHCHKWDRSGQLKHQSHSSGPSCPNPNDMWSLYQALSPTTNKSKDKDIYEDCPKGNCGGYLYPLTYTFGSTFAPKHASSYVSWFFHLTDDLKAGLREILERFKGLFCTNCKTSCHSNFTGSSTCRCPSIVDCADLLPLLYDYGFSFNNAYYLKGVKYAGNSFQSDPQNNRTCGKFYNQLSAVLASTQETPLLKLLHSIDDFLYLFRFYFFYKLSSFWLCSLLVLLYLIFYGIDVLHFRSHVHFPSSHIIAPIGLLTTGNAPALTKLTYYMP</sequence>
<proteinExistence type="predicted"/>
<keyword evidence="1" id="KW-1133">Transmembrane helix</keyword>
<dbReference type="AlphaFoldDB" id="A0AAV4LWG8"/>
<evidence type="ECO:0000256" key="1">
    <source>
        <dbReference type="SAM" id="Phobius"/>
    </source>
</evidence>
<gene>
    <name evidence="2" type="ORF">BcabD6B2_36750</name>
</gene>
<dbReference type="EMBL" id="BPLF01000003">
    <property type="protein sequence ID" value="GIX64240.1"/>
    <property type="molecule type" value="Genomic_DNA"/>
</dbReference>